<keyword evidence="9 18" id="KW-0630">Potassium</keyword>
<evidence type="ECO:0000256" key="8">
    <source>
        <dbReference type="ARBA" id="ARBA00022857"/>
    </source>
</evidence>
<comment type="similarity">
    <text evidence="3 19">In the N-terminal section; belongs to the NnrE/AIBP family.</text>
</comment>
<dbReference type="GO" id="GO:0052855">
    <property type="term" value="F:ADP-dependent NAD(P)H-hydrate dehydratase activity"/>
    <property type="evidence" value="ECO:0007669"/>
    <property type="project" value="UniProtKB-UniRule"/>
</dbReference>
<keyword evidence="5 18" id="KW-0479">Metal-binding</keyword>
<dbReference type="InterPro" id="IPR029056">
    <property type="entry name" value="Ribokinase-like"/>
</dbReference>
<evidence type="ECO:0000256" key="11">
    <source>
        <dbReference type="ARBA" id="ARBA00023235"/>
    </source>
</evidence>
<feature type="binding site" evidence="18">
    <location>
        <begin position="127"/>
        <end position="133"/>
    </location>
    <ligand>
        <name>(6S)-NADPHX</name>
        <dbReference type="ChEBI" id="CHEBI:64076"/>
    </ligand>
</feature>
<dbReference type="OrthoDB" id="9806925at2"/>
<evidence type="ECO:0000256" key="4">
    <source>
        <dbReference type="ARBA" id="ARBA00009524"/>
    </source>
</evidence>
<evidence type="ECO:0000256" key="19">
    <source>
        <dbReference type="PIRNR" id="PIRNR017184"/>
    </source>
</evidence>
<feature type="binding site" evidence="18">
    <location>
        <position position="159"/>
    </location>
    <ligand>
        <name>K(+)</name>
        <dbReference type="ChEBI" id="CHEBI:29103"/>
    </ligand>
</feature>
<feature type="domain" description="YjeF C-terminal" evidence="20">
    <location>
        <begin position="221"/>
        <end position="501"/>
    </location>
</feature>
<keyword evidence="23" id="KW-1185">Reference proteome</keyword>
<dbReference type="Proteomes" id="UP000077339">
    <property type="component" value="Unassembled WGS sequence"/>
</dbReference>
<feature type="binding site" evidence="17">
    <location>
        <position position="444"/>
    </location>
    <ligand>
        <name>(6S)-NADPHX</name>
        <dbReference type="ChEBI" id="CHEBI:64076"/>
    </ligand>
</feature>
<keyword evidence="11 18" id="KW-0413">Isomerase</keyword>
<dbReference type="AlphaFoldDB" id="A0A176K1T0"/>
<dbReference type="PANTHER" id="PTHR12592">
    <property type="entry name" value="ATP-DEPENDENT (S)-NAD(P)H-HYDRATE DEHYDRATASE FAMILY MEMBER"/>
    <property type="match status" value="1"/>
</dbReference>
<dbReference type="InterPro" id="IPR036652">
    <property type="entry name" value="YjeF_N_dom_sf"/>
</dbReference>
<dbReference type="InterPro" id="IPR030677">
    <property type="entry name" value="Nnr"/>
</dbReference>
<evidence type="ECO:0000256" key="18">
    <source>
        <dbReference type="HAMAP-Rule" id="MF_01966"/>
    </source>
</evidence>
<evidence type="ECO:0000259" key="20">
    <source>
        <dbReference type="PROSITE" id="PS51383"/>
    </source>
</evidence>
<comment type="cofactor">
    <cofactor evidence="17">
        <name>Mg(2+)</name>
        <dbReference type="ChEBI" id="CHEBI:18420"/>
    </cofactor>
</comment>
<protein>
    <recommendedName>
        <fullName evidence="19">Bifunctional NAD(P)H-hydrate repair enzyme</fullName>
    </recommendedName>
    <alternativeName>
        <fullName evidence="19">Nicotinamide nucleotide repair protein</fullName>
    </alternativeName>
    <domain>
        <recommendedName>
            <fullName evidence="19">ADP-dependent (S)-NAD(P)H-hydrate dehydratase</fullName>
            <ecNumber evidence="19">4.2.1.136</ecNumber>
        </recommendedName>
        <alternativeName>
            <fullName evidence="19">ADP-dependent NAD(P)HX dehydratase</fullName>
        </alternativeName>
    </domain>
    <domain>
        <recommendedName>
            <fullName evidence="19">NAD(P)H-hydrate epimerase</fullName>
            <ecNumber evidence="19">5.1.99.6</ecNumber>
        </recommendedName>
    </domain>
</protein>
<comment type="function">
    <text evidence="17">Catalyzes the dehydration of the S-form of NAD(P)HX at the expense of ADP, which is converted to AMP. Together with NAD(P)HX epimerase, which catalyzes the epimerization of the S- and R-forms, the enzyme allows the repair of both epimers of NAD(P)HX, a damaged form of NAD(P)H that is a result of enzymatic or heat-dependent hydration.</text>
</comment>
<name>A0A176K1T0_9BACT</name>
<comment type="function">
    <text evidence="18">Catalyzes the epimerization of the S- and R-forms of NAD(P)HX, a damaged form of NAD(P)H that is a result of enzymatic or heat-dependent hydration. This is a prerequisite for the S-specific NAD(P)H-hydrate dehydratase to allow the repair of both epimers of NAD(P)HX.</text>
</comment>
<comment type="function">
    <text evidence="14 19">Bifunctional enzyme that catalyzes the epimerization of the S- and R-forms of NAD(P)HX and the dehydration of the S-form of NAD(P)HX at the expense of ADP, which is converted to AMP. This allows the repair of both epimers of NAD(P)HX, a damaged form of NAD(P)H that is a result of enzymatic or heat-dependent hydration.</text>
</comment>
<comment type="subunit">
    <text evidence="17">Homotetramer.</text>
</comment>
<comment type="catalytic activity">
    <reaction evidence="1 18 19">
        <text>(6R)-NADHX = (6S)-NADHX</text>
        <dbReference type="Rhea" id="RHEA:32215"/>
        <dbReference type="ChEBI" id="CHEBI:64074"/>
        <dbReference type="ChEBI" id="CHEBI:64075"/>
        <dbReference type="EC" id="5.1.99.6"/>
    </reaction>
</comment>
<evidence type="ECO:0000256" key="9">
    <source>
        <dbReference type="ARBA" id="ARBA00022958"/>
    </source>
</evidence>
<comment type="cofactor">
    <cofactor evidence="18 19">
        <name>K(+)</name>
        <dbReference type="ChEBI" id="CHEBI:29103"/>
    </cofactor>
    <text evidence="18 19">Binds 1 potassium ion per subunit.</text>
</comment>
<feature type="binding site" evidence="17">
    <location>
        <position position="443"/>
    </location>
    <ligand>
        <name>AMP</name>
        <dbReference type="ChEBI" id="CHEBI:456215"/>
    </ligand>
</feature>
<dbReference type="PANTHER" id="PTHR12592:SF0">
    <property type="entry name" value="ATP-DEPENDENT (S)-NAD(P)H-HYDRATE DEHYDRATASE"/>
    <property type="match status" value="1"/>
</dbReference>
<comment type="catalytic activity">
    <reaction evidence="16 17 19">
        <text>(6S)-NADPHX + ADP = AMP + phosphate + NADPH + H(+)</text>
        <dbReference type="Rhea" id="RHEA:32235"/>
        <dbReference type="ChEBI" id="CHEBI:15378"/>
        <dbReference type="ChEBI" id="CHEBI:43474"/>
        <dbReference type="ChEBI" id="CHEBI:57783"/>
        <dbReference type="ChEBI" id="CHEBI:64076"/>
        <dbReference type="ChEBI" id="CHEBI:456215"/>
        <dbReference type="ChEBI" id="CHEBI:456216"/>
        <dbReference type="EC" id="4.2.1.136"/>
    </reaction>
</comment>
<dbReference type="GO" id="GO:0005524">
    <property type="term" value="F:ATP binding"/>
    <property type="evidence" value="ECO:0007669"/>
    <property type="project" value="UniProtKB-UniRule"/>
</dbReference>
<evidence type="ECO:0000256" key="6">
    <source>
        <dbReference type="ARBA" id="ARBA00022741"/>
    </source>
</evidence>
<evidence type="ECO:0000256" key="5">
    <source>
        <dbReference type="ARBA" id="ARBA00022723"/>
    </source>
</evidence>
<dbReference type="GO" id="GO:0046872">
    <property type="term" value="F:metal ion binding"/>
    <property type="evidence" value="ECO:0007669"/>
    <property type="project" value="UniProtKB-UniRule"/>
</dbReference>
<evidence type="ECO:0000256" key="17">
    <source>
        <dbReference type="HAMAP-Rule" id="MF_01965"/>
    </source>
</evidence>
<sequence>MKLVFPKQMKEIDRRTIEEFGIPSLLLMENAATALEHEIIPFSPHKVLLLCGSGNNGGDAYAAGRKLLARGIEVSALRIGMPSTREARFNYKLFKNFGGKVYGFKALTEKIKCFIKKHDLVLDGLFGVGFKGMLSAEIIDLIEYLNALSIFKIAVDIPSGINGINGTVNPVAFKADTTVTFGAAKPGHYFFPGHSFTGLLKIAKIGFPEKLFETSNIELVDDKLAKAFLPERIPWGHKGTFGKVCIVGGSSKYTGAALLAALGSIRIGAGMVYTFTPKETQRVVRNSLPEVISIASKSAILTSEDLETLHALIDDIDTLVVGTGIGRADETVEFVKKLLSSEKVKSLKAVIIDADALYAVSKVPEIIMGRENFLLTPHPGEFSRLTRKAVEEIVNNIDAVKSFAREMETRLILKGAVSIIANESGNIWLNNTGNTGLAKAGSGDLLSGTIAGLVAQGLSPLEALIFGSYFMGKAAELAQEYEATLSASMIADNYGKVFEYLKTL</sequence>
<feature type="binding site" evidence="17">
    <location>
        <position position="324"/>
    </location>
    <ligand>
        <name>(6S)-NADPHX</name>
        <dbReference type="ChEBI" id="CHEBI:64076"/>
    </ligand>
</feature>
<evidence type="ECO:0000313" key="22">
    <source>
        <dbReference type="EMBL" id="OAA31097.1"/>
    </source>
</evidence>
<dbReference type="HAMAP" id="MF_01965">
    <property type="entry name" value="NADHX_dehydratase"/>
    <property type="match status" value="1"/>
</dbReference>
<dbReference type="PATRIC" id="fig|1453497.3.peg.1777"/>
<dbReference type="InterPro" id="IPR000631">
    <property type="entry name" value="CARKD"/>
</dbReference>
<accession>A0A176K1T0</accession>
<feature type="binding site" evidence="17">
    <location>
        <position position="378"/>
    </location>
    <ligand>
        <name>(6S)-NADPHX</name>
        <dbReference type="ChEBI" id="CHEBI:64076"/>
    </ligand>
</feature>
<proteinExistence type="inferred from homology"/>
<dbReference type="GO" id="GO:0110051">
    <property type="term" value="P:metabolite repair"/>
    <property type="evidence" value="ECO:0007669"/>
    <property type="project" value="TreeGrafter"/>
</dbReference>
<evidence type="ECO:0000256" key="10">
    <source>
        <dbReference type="ARBA" id="ARBA00023027"/>
    </source>
</evidence>
<dbReference type="HAMAP" id="MF_01966">
    <property type="entry name" value="NADHX_epimerase"/>
    <property type="match status" value="1"/>
</dbReference>
<evidence type="ECO:0000256" key="13">
    <source>
        <dbReference type="ARBA" id="ARBA00023268"/>
    </source>
</evidence>
<dbReference type="NCBIfam" id="TIGR00197">
    <property type="entry name" value="yjeF_nterm"/>
    <property type="match status" value="1"/>
</dbReference>
<comment type="similarity">
    <text evidence="17">Belongs to the NnrD/CARKD family.</text>
</comment>
<dbReference type="EC" id="5.1.99.6" evidence="19"/>
<evidence type="ECO:0000256" key="3">
    <source>
        <dbReference type="ARBA" id="ARBA00006001"/>
    </source>
</evidence>
<dbReference type="SUPFAM" id="SSF53613">
    <property type="entry name" value="Ribokinase-like"/>
    <property type="match status" value="1"/>
</dbReference>
<keyword evidence="10 17" id="KW-0520">NAD</keyword>
<feature type="binding site" evidence="17">
    <location>
        <begin position="414"/>
        <end position="418"/>
    </location>
    <ligand>
        <name>AMP</name>
        <dbReference type="ChEBI" id="CHEBI:456215"/>
    </ligand>
</feature>
<feature type="binding site" evidence="18">
    <location>
        <begin position="55"/>
        <end position="59"/>
    </location>
    <ligand>
        <name>(6S)-NADPHX</name>
        <dbReference type="ChEBI" id="CHEBI:64076"/>
    </ligand>
</feature>
<dbReference type="PROSITE" id="PS51383">
    <property type="entry name" value="YJEF_C_3"/>
    <property type="match status" value="1"/>
</dbReference>
<evidence type="ECO:0000256" key="2">
    <source>
        <dbReference type="ARBA" id="ARBA00000909"/>
    </source>
</evidence>
<dbReference type="Gene3D" id="3.40.50.10260">
    <property type="entry name" value="YjeF N-terminal domain"/>
    <property type="match status" value="1"/>
</dbReference>
<evidence type="ECO:0000256" key="16">
    <source>
        <dbReference type="ARBA" id="ARBA00049209"/>
    </source>
</evidence>
<dbReference type="GO" id="GO:0046496">
    <property type="term" value="P:nicotinamide nucleotide metabolic process"/>
    <property type="evidence" value="ECO:0007669"/>
    <property type="project" value="UniProtKB-UniRule"/>
</dbReference>
<dbReference type="Gene3D" id="3.40.1190.20">
    <property type="match status" value="1"/>
</dbReference>
<feature type="binding site" evidence="18">
    <location>
        <position position="156"/>
    </location>
    <ligand>
        <name>(6S)-NADPHX</name>
        <dbReference type="ChEBI" id="CHEBI:64076"/>
    </ligand>
</feature>
<evidence type="ECO:0000256" key="1">
    <source>
        <dbReference type="ARBA" id="ARBA00000013"/>
    </source>
</evidence>
<dbReference type="EMBL" id="JFHK01000005">
    <property type="protein sequence ID" value="OAA31097.1"/>
    <property type="molecule type" value="Genomic_DNA"/>
</dbReference>
<comment type="catalytic activity">
    <reaction evidence="2 18 19">
        <text>(6R)-NADPHX = (6S)-NADPHX</text>
        <dbReference type="Rhea" id="RHEA:32227"/>
        <dbReference type="ChEBI" id="CHEBI:64076"/>
        <dbReference type="ChEBI" id="CHEBI:64077"/>
        <dbReference type="EC" id="5.1.99.6"/>
    </reaction>
</comment>
<keyword evidence="12 17" id="KW-0456">Lyase</keyword>
<feature type="binding site" evidence="18">
    <location>
        <position position="123"/>
    </location>
    <ligand>
        <name>K(+)</name>
        <dbReference type="ChEBI" id="CHEBI:29103"/>
    </ligand>
</feature>
<keyword evidence="8 17" id="KW-0521">NADP</keyword>
<dbReference type="PIRSF" id="PIRSF017184">
    <property type="entry name" value="Nnr"/>
    <property type="match status" value="1"/>
</dbReference>
<comment type="caution">
    <text evidence="18">Lacks conserved residue(s) required for the propagation of feature annotation.</text>
</comment>
<comment type="catalytic activity">
    <reaction evidence="15 17 19">
        <text>(6S)-NADHX + ADP = AMP + phosphate + NADH + H(+)</text>
        <dbReference type="Rhea" id="RHEA:32223"/>
        <dbReference type="ChEBI" id="CHEBI:15378"/>
        <dbReference type="ChEBI" id="CHEBI:43474"/>
        <dbReference type="ChEBI" id="CHEBI:57945"/>
        <dbReference type="ChEBI" id="CHEBI:64074"/>
        <dbReference type="ChEBI" id="CHEBI:456215"/>
        <dbReference type="ChEBI" id="CHEBI:456216"/>
        <dbReference type="EC" id="4.2.1.136"/>
    </reaction>
</comment>
<evidence type="ECO:0000313" key="23">
    <source>
        <dbReference type="Proteomes" id="UP000077339"/>
    </source>
</evidence>
<dbReference type="NCBIfam" id="TIGR00196">
    <property type="entry name" value="yjeF_cterm"/>
    <property type="match status" value="1"/>
</dbReference>
<dbReference type="STRING" id="1453497.AT15_08970"/>
<reference evidence="22 23" key="1">
    <citation type="submission" date="2014-02" db="EMBL/GenBank/DDBJ databases">
        <title>Kosmotoga genome sequencing.</title>
        <authorList>
            <person name="Pollo S.M."/>
            <person name="Charchuk R."/>
            <person name="Nesbo C.L."/>
        </authorList>
    </citation>
    <scope>NUCLEOTIDE SEQUENCE [LARGE SCALE GENOMIC DNA]</scope>
    <source>
        <strain evidence="22 23">S304</strain>
    </source>
</reference>
<evidence type="ECO:0000256" key="15">
    <source>
        <dbReference type="ARBA" id="ARBA00048238"/>
    </source>
</evidence>
<keyword evidence="13" id="KW-0511">Multifunctional enzyme</keyword>
<feature type="binding site" evidence="18">
    <location>
        <position position="56"/>
    </location>
    <ligand>
        <name>K(+)</name>
        <dbReference type="ChEBI" id="CHEBI:29103"/>
    </ligand>
</feature>
<dbReference type="RefSeq" id="WP_068346935.1">
    <property type="nucleotide sequence ID" value="NZ_JFHK01000005.1"/>
</dbReference>
<dbReference type="EC" id="4.2.1.136" evidence="19"/>
<evidence type="ECO:0000256" key="12">
    <source>
        <dbReference type="ARBA" id="ARBA00023239"/>
    </source>
</evidence>
<gene>
    <name evidence="17" type="primary">nnrD</name>
    <name evidence="18" type="synonym">nnrE</name>
    <name evidence="22" type="ORF">AT15_08970</name>
</gene>
<comment type="caution">
    <text evidence="22">The sequence shown here is derived from an EMBL/GenBank/DDBJ whole genome shotgun (WGS) entry which is preliminary data.</text>
</comment>
<evidence type="ECO:0000256" key="7">
    <source>
        <dbReference type="ARBA" id="ARBA00022840"/>
    </source>
</evidence>
<comment type="similarity">
    <text evidence="18">Belongs to the NnrE/AIBP family.</text>
</comment>
<dbReference type="CDD" id="cd01171">
    <property type="entry name" value="YXKO-related"/>
    <property type="match status" value="1"/>
</dbReference>
<keyword evidence="7 17" id="KW-0067">ATP-binding</keyword>
<dbReference type="PROSITE" id="PS51385">
    <property type="entry name" value="YJEF_N"/>
    <property type="match status" value="1"/>
</dbReference>
<dbReference type="Pfam" id="PF03853">
    <property type="entry name" value="YjeF_N"/>
    <property type="match status" value="1"/>
</dbReference>
<evidence type="ECO:0000259" key="21">
    <source>
        <dbReference type="PROSITE" id="PS51385"/>
    </source>
</evidence>
<feature type="binding site" evidence="17">
    <location>
        <position position="256"/>
    </location>
    <ligand>
        <name>(6S)-NADPHX</name>
        <dbReference type="ChEBI" id="CHEBI:64076"/>
    </ligand>
</feature>
<dbReference type="InterPro" id="IPR004443">
    <property type="entry name" value="YjeF_N_dom"/>
</dbReference>
<dbReference type="GO" id="GO:0052856">
    <property type="term" value="F:NAD(P)HX epimerase activity"/>
    <property type="evidence" value="ECO:0007669"/>
    <property type="project" value="UniProtKB-UniRule"/>
</dbReference>
<evidence type="ECO:0000256" key="14">
    <source>
        <dbReference type="ARBA" id="ARBA00025153"/>
    </source>
</evidence>
<comment type="similarity">
    <text evidence="4 19">In the C-terminal section; belongs to the NnrD/CARKD family.</text>
</comment>
<dbReference type="SUPFAM" id="SSF64153">
    <property type="entry name" value="YjeF N-terminal domain-like"/>
    <property type="match status" value="1"/>
</dbReference>
<dbReference type="Pfam" id="PF01256">
    <property type="entry name" value="Carb_kinase"/>
    <property type="match status" value="1"/>
</dbReference>
<feature type="domain" description="YjeF N-terminal" evidence="21">
    <location>
        <begin position="9"/>
        <end position="213"/>
    </location>
</feature>
<keyword evidence="6 17" id="KW-0547">Nucleotide-binding</keyword>
<organism evidence="22 23">
    <name type="scientific">Kosmotoga arenicorallina S304</name>
    <dbReference type="NCBI Taxonomy" id="1453497"/>
    <lineage>
        <taxon>Bacteria</taxon>
        <taxon>Thermotogati</taxon>
        <taxon>Thermotogota</taxon>
        <taxon>Thermotogae</taxon>
        <taxon>Kosmotogales</taxon>
        <taxon>Kosmotogaceae</taxon>
        <taxon>Kosmotoga</taxon>
    </lineage>
</organism>